<protein>
    <submittedName>
        <fullName evidence="2">Uncharacterized protein</fullName>
    </submittedName>
</protein>
<feature type="chain" id="PRO_5010267333" evidence="1">
    <location>
        <begin position="24"/>
        <end position="71"/>
    </location>
</feature>
<dbReference type="Gene3D" id="3.40.10.10">
    <property type="entry name" value="DNA Methylphosphotriester Repair Domain"/>
    <property type="match status" value="1"/>
</dbReference>
<dbReference type="Proteomes" id="UP000183469">
    <property type="component" value="Unassembled WGS sequence"/>
</dbReference>
<accession>A0A1H3Z3V4</accession>
<dbReference type="GeneID" id="61463283"/>
<feature type="signal peptide" evidence="1">
    <location>
        <begin position="1"/>
        <end position="23"/>
    </location>
</feature>
<proteinExistence type="predicted"/>
<dbReference type="AlphaFoldDB" id="A0A1H3Z3V4"/>
<evidence type="ECO:0000313" key="2">
    <source>
        <dbReference type="EMBL" id="SEA18523.1"/>
    </source>
</evidence>
<reference evidence="2 3" key="1">
    <citation type="submission" date="2016-10" db="EMBL/GenBank/DDBJ databases">
        <authorList>
            <person name="de Groot N.N."/>
        </authorList>
    </citation>
    <scope>NUCLEOTIDE SEQUENCE [LARGE SCALE GENOMIC DNA]</scope>
    <source>
        <strain evidence="2 3">DSM 2872</strain>
    </source>
</reference>
<sequence>MVKKIALATLAAFSLMVATPAMATDYLANPRSMKFHYSTCRTIKHPENFIPYSSREAAVNDGYVACKVCHP</sequence>
<gene>
    <name evidence="2" type="ORF">SAMN05660648_02262</name>
</gene>
<keyword evidence="1" id="KW-0732">Signal</keyword>
<name>A0A1H3Z3V4_SELRU</name>
<organism evidence="2 3">
    <name type="scientific">Selenomonas ruminantium</name>
    <dbReference type="NCBI Taxonomy" id="971"/>
    <lineage>
        <taxon>Bacteria</taxon>
        <taxon>Bacillati</taxon>
        <taxon>Bacillota</taxon>
        <taxon>Negativicutes</taxon>
        <taxon>Selenomonadales</taxon>
        <taxon>Selenomonadaceae</taxon>
        <taxon>Selenomonas</taxon>
    </lineage>
</organism>
<dbReference type="SUPFAM" id="SSF57884">
    <property type="entry name" value="Ada DNA repair protein, N-terminal domain (N-Ada 10)"/>
    <property type="match status" value="1"/>
</dbReference>
<evidence type="ECO:0000256" key="1">
    <source>
        <dbReference type="SAM" id="SignalP"/>
    </source>
</evidence>
<dbReference type="InterPro" id="IPR035451">
    <property type="entry name" value="Ada-like_dom_sf"/>
</dbReference>
<evidence type="ECO:0000313" key="3">
    <source>
        <dbReference type="Proteomes" id="UP000183469"/>
    </source>
</evidence>
<dbReference type="RefSeq" id="WP_026767589.1">
    <property type="nucleotide sequence ID" value="NZ_FNQG01000010.1"/>
</dbReference>
<dbReference type="EMBL" id="FNQG01000010">
    <property type="protein sequence ID" value="SEA18523.1"/>
    <property type="molecule type" value="Genomic_DNA"/>
</dbReference>